<keyword evidence="2" id="KW-0813">Transport</keyword>
<accession>A0A6B1DYC4</accession>
<evidence type="ECO:0000256" key="7">
    <source>
        <dbReference type="SAM" id="MobiDB-lite"/>
    </source>
</evidence>
<feature type="domain" description="Ferric oxidoreductase" evidence="9">
    <location>
        <begin position="67"/>
        <end position="178"/>
    </location>
</feature>
<protein>
    <recommendedName>
        <fullName evidence="9">Ferric oxidoreductase domain-containing protein</fullName>
    </recommendedName>
</protein>
<evidence type="ECO:0000256" key="6">
    <source>
        <dbReference type="ARBA" id="ARBA00023136"/>
    </source>
</evidence>
<feature type="transmembrane region" description="Helical" evidence="8">
    <location>
        <begin position="101"/>
        <end position="121"/>
    </location>
</feature>
<dbReference type="PANTHER" id="PTHR36964:SF1">
    <property type="entry name" value="PROTEIN-METHIONINE-SULFOXIDE REDUCTASE HEME-BINDING SUBUNIT MSRQ"/>
    <property type="match status" value="1"/>
</dbReference>
<gene>
    <name evidence="10" type="ORF">F4Y08_13780</name>
</gene>
<evidence type="ECO:0000256" key="5">
    <source>
        <dbReference type="ARBA" id="ARBA00023004"/>
    </source>
</evidence>
<sequence>MSKAASQPDSRAGTPVAAVQAFLKKRRMHWSRAAVHAAMPLWFIGLGILYLVSNPADDSLWLVHNMGFTGFLLLVFSLACTPLAFVTGWSRFTRLRRTFGLWGYWLILVHVILYVSIWSFFEWKFIFVDITTIFIYQVGFIAFFLMSLLAFTSYGSWQRRLKRNWVRLHRLAYVIVPLGGIHYVYVEKRPDLWVLIGEQNWTALGEQLTSRPWMFIELALLLLLLRLPPIRRNVIKWRRALTGGPGSGKTRAPRGRPATASRS</sequence>
<keyword evidence="5" id="KW-0408">Iron</keyword>
<dbReference type="Pfam" id="PF01794">
    <property type="entry name" value="Ferric_reduct"/>
    <property type="match status" value="1"/>
</dbReference>
<feature type="transmembrane region" description="Helical" evidence="8">
    <location>
        <begin position="33"/>
        <end position="53"/>
    </location>
</feature>
<comment type="subcellular location">
    <subcellularLocation>
        <location evidence="1">Membrane</location>
        <topology evidence="1">Multi-pass membrane protein</topology>
    </subcellularLocation>
</comment>
<feature type="transmembrane region" description="Helical" evidence="8">
    <location>
        <begin position="133"/>
        <end position="156"/>
    </location>
</feature>
<feature type="transmembrane region" description="Helical" evidence="8">
    <location>
        <begin position="168"/>
        <end position="185"/>
    </location>
</feature>
<dbReference type="InterPro" id="IPR022837">
    <property type="entry name" value="MsrQ-like"/>
</dbReference>
<feature type="region of interest" description="Disordered" evidence="7">
    <location>
        <begin position="244"/>
        <end position="263"/>
    </location>
</feature>
<dbReference type="GO" id="GO:0010181">
    <property type="term" value="F:FMN binding"/>
    <property type="evidence" value="ECO:0007669"/>
    <property type="project" value="TreeGrafter"/>
</dbReference>
<evidence type="ECO:0000259" key="9">
    <source>
        <dbReference type="Pfam" id="PF01794"/>
    </source>
</evidence>
<evidence type="ECO:0000256" key="3">
    <source>
        <dbReference type="ARBA" id="ARBA00022692"/>
    </source>
</evidence>
<dbReference type="PANTHER" id="PTHR36964">
    <property type="entry name" value="PROTEIN-METHIONINE-SULFOXIDE REDUCTASE HEME-BINDING SUBUNIT MSRQ"/>
    <property type="match status" value="1"/>
</dbReference>
<dbReference type="AlphaFoldDB" id="A0A6B1DYC4"/>
<evidence type="ECO:0000256" key="4">
    <source>
        <dbReference type="ARBA" id="ARBA00022989"/>
    </source>
</evidence>
<evidence type="ECO:0000313" key="10">
    <source>
        <dbReference type="EMBL" id="MYD91384.1"/>
    </source>
</evidence>
<keyword evidence="6 8" id="KW-0472">Membrane</keyword>
<dbReference type="EMBL" id="VXPY01000094">
    <property type="protein sequence ID" value="MYD91384.1"/>
    <property type="molecule type" value="Genomic_DNA"/>
</dbReference>
<dbReference type="GO" id="GO:0016679">
    <property type="term" value="F:oxidoreductase activity, acting on diphenols and related substances as donors"/>
    <property type="evidence" value="ECO:0007669"/>
    <property type="project" value="TreeGrafter"/>
</dbReference>
<dbReference type="GO" id="GO:0005886">
    <property type="term" value="C:plasma membrane"/>
    <property type="evidence" value="ECO:0007669"/>
    <property type="project" value="TreeGrafter"/>
</dbReference>
<feature type="transmembrane region" description="Helical" evidence="8">
    <location>
        <begin position="212"/>
        <end position="229"/>
    </location>
</feature>
<reference evidence="10" key="1">
    <citation type="submission" date="2019-09" db="EMBL/GenBank/DDBJ databases">
        <title>Characterisation of the sponge microbiome using genome-centric metagenomics.</title>
        <authorList>
            <person name="Engelberts J.P."/>
            <person name="Robbins S.J."/>
            <person name="De Goeij J.M."/>
            <person name="Aranda M."/>
            <person name="Bell S.C."/>
            <person name="Webster N.S."/>
        </authorList>
    </citation>
    <scope>NUCLEOTIDE SEQUENCE</scope>
    <source>
        <strain evidence="10">SB0662_bin_9</strain>
    </source>
</reference>
<organism evidence="10">
    <name type="scientific">Caldilineaceae bacterium SB0662_bin_9</name>
    <dbReference type="NCBI Taxonomy" id="2605258"/>
    <lineage>
        <taxon>Bacteria</taxon>
        <taxon>Bacillati</taxon>
        <taxon>Chloroflexota</taxon>
        <taxon>Caldilineae</taxon>
        <taxon>Caldilineales</taxon>
        <taxon>Caldilineaceae</taxon>
    </lineage>
</organism>
<keyword evidence="4 8" id="KW-1133">Transmembrane helix</keyword>
<feature type="transmembrane region" description="Helical" evidence="8">
    <location>
        <begin position="65"/>
        <end position="89"/>
    </location>
</feature>
<dbReference type="GO" id="GO:0020037">
    <property type="term" value="F:heme binding"/>
    <property type="evidence" value="ECO:0007669"/>
    <property type="project" value="TreeGrafter"/>
</dbReference>
<evidence type="ECO:0000256" key="8">
    <source>
        <dbReference type="SAM" id="Phobius"/>
    </source>
</evidence>
<dbReference type="InterPro" id="IPR013130">
    <property type="entry name" value="Fe3_Rdtase_TM_dom"/>
</dbReference>
<evidence type="ECO:0000256" key="1">
    <source>
        <dbReference type="ARBA" id="ARBA00004141"/>
    </source>
</evidence>
<evidence type="ECO:0000256" key="2">
    <source>
        <dbReference type="ARBA" id="ARBA00022448"/>
    </source>
</evidence>
<proteinExistence type="predicted"/>
<keyword evidence="3 8" id="KW-0812">Transmembrane</keyword>
<comment type="caution">
    <text evidence="10">The sequence shown here is derived from an EMBL/GenBank/DDBJ whole genome shotgun (WGS) entry which is preliminary data.</text>
</comment>
<name>A0A6B1DYC4_9CHLR</name>